<dbReference type="GO" id="GO:0042549">
    <property type="term" value="P:photosystem II stabilization"/>
    <property type="evidence" value="ECO:0007669"/>
    <property type="project" value="InterPro"/>
</dbReference>
<comment type="subcellular location">
    <subcellularLocation>
        <location evidence="1">Membrane</location>
        <topology evidence="1">Multi-pass membrane protein</topology>
    </subcellularLocation>
    <subcellularLocation>
        <location evidence="12">Plastid</location>
        <location evidence="12">Chloroplast thylakoid membrane</location>
        <topology evidence="12">Multi-pass membrane protein</topology>
    </subcellularLocation>
</comment>
<evidence type="ECO:0000256" key="13">
    <source>
        <dbReference type="RuleBase" id="RU003472"/>
    </source>
</evidence>
<reference evidence="15" key="1">
    <citation type="journal article" date="2015" name="BMC Evol. Biol.">
        <title>Chloroplast phylogenomic analysis of chlorophyte green algae identifies a novel lineage sister to the Sphaeropleales (Chlorophyceae).</title>
        <authorList>
            <person name="Lemieux C."/>
            <person name="Vincent A.T."/>
            <person name="Labarre A."/>
            <person name="Otis C."/>
            <person name="Turmel M."/>
        </authorList>
    </citation>
    <scope>NUCLEOTIDE SEQUENCE</scope>
</reference>
<dbReference type="GO" id="GO:0015979">
    <property type="term" value="P:photosynthesis"/>
    <property type="evidence" value="ECO:0007669"/>
    <property type="project" value="UniProtKB-UniRule"/>
</dbReference>
<keyword evidence="15" id="KW-0150">Chloroplast</keyword>
<dbReference type="Gene3D" id="1.10.287.740">
    <property type="entry name" value="Photosystem II PsbZ, reaction centre"/>
    <property type="match status" value="1"/>
</dbReference>
<dbReference type="EMBL" id="KT625415">
    <property type="protein sequence ID" value="ALO63054.1"/>
    <property type="molecule type" value="Genomic_DNA"/>
</dbReference>
<evidence type="ECO:0000256" key="10">
    <source>
        <dbReference type="ARBA" id="ARBA00023276"/>
    </source>
</evidence>
<dbReference type="SUPFAM" id="SSF161055">
    <property type="entry name" value="PsbZ-like"/>
    <property type="match status" value="1"/>
</dbReference>
<evidence type="ECO:0000256" key="8">
    <source>
        <dbReference type="ARBA" id="ARBA00023078"/>
    </source>
</evidence>
<evidence type="ECO:0000256" key="12">
    <source>
        <dbReference type="HAMAP-Rule" id="MF_00644"/>
    </source>
</evidence>
<dbReference type="RefSeq" id="YP_009184991.1">
    <property type="nucleotide sequence ID" value="NC_028583.1"/>
</dbReference>
<protein>
    <recommendedName>
        <fullName evidence="3 12">Photosystem II reaction center protein Z</fullName>
        <shortName evidence="12">PSII-Z</shortName>
    </recommendedName>
</protein>
<keyword evidence="6 12" id="KW-0812">Transmembrane</keyword>
<name>A0A0S2LNV7_9CHLO</name>
<evidence type="ECO:0000256" key="5">
    <source>
        <dbReference type="ARBA" id="ARBA00022531"/>
    </source>
</evidence>
<keyword evidence="9 12" id="KW-0472">Membrane</keyword>
<geneLocation type="chloroplast" evidence="15"/>
<evidence type="ECO:0000256" key="11">
    <source>
        <dbReference type="ARBA" id="ARBA00038734"/>
    </source>
</evidence>
<evidence type="ECO:0000256" key="2">
    <source>
        <dbReference type="ARBA" id="ARBA00008367"/>
    </source>
</evidence>
<feature type="transmembrane region" description="Helical" evidence="14">
    <location>
        <begin position="39"/>
        <end position="61"/>
    </location>
</feature>
<evidence type="ECO:0000256" key="7">
    <source>
        <dbReference type="ARBA" id="ARBA00022989"/>
    </source>
</evidence>
<sequence>MTSILQLALFALIVVSFGLVVGVPTIFATPNGWTENKRIVLSGVTVWLLLVFLVGIFNSFVV</sequence>
<evidence type="ECO:0000256" key="6">
    <source>
        <dbReference type="ARBA" id="ARBA00022692"/>
    </source>
</evidence>
<dbReference type="PANTHER" id="PTHR34971">
    <property type="entry name" value="PHOTOSYSTEM II REACTION CENTER PROTEIN Z"/>
    <property type="match status" value="1"/>
</dbReference>
<keyword evidence="8 12" id="KW-0793">Thylakoid</keyword>
<comment type="function">
    <text evidence="12">May control the interaction of photosystem II (PSII) cores with the light-harvesting antenna, regulates electron flow through the 2 photosystem reaction centers. PSII is a light-driven water plastoquinone oxidoreductase, using light energy to abstract electrons from H(2)O, generating a proton gradient subsequently used for ATP formation.</text>
</comment>
<feature type="transmembrane region" description="Helical" evidence="14">
    <location>
        <begin position="7"/>
        <end position="27"/>
    </location>
</feature>
<comment type="function">
    <text evidence="13">Controls the interaction of photosystem II (PSII) cores with the light-harvesting antenna, regulates electron flow through the 2 photosystem reaction centers. PSII is a light-driven water plastoquinone oxidoreductase, using light energy to abstract electrons from H(2)O, generating a proton gradient subsequently used for ATP formation.</text>
</comment>
<keyword evidence="7 12" id="KW-1133">Transmembrane helix</keyword>
<dbReference type="Pfam" id="PF01737">
    <property type="entry name" value="Ycf9"/>
    <property type="match status" value="1"/>
</dbReference>
<evidence type="ECO:0000256" key="14">
    <source>
        <dbReference type="SAM" id="Phobius"/>
    </source>
</evidence>
<organism evidence="15">
    <name type="scientific">Hafniomonas laevis</name>
    <dbReference type="NCBI Taxonomy" id="436124"/>
    <lineage>
        <taxon>Eukaryota</taxon>
        <taxon>Viridiplantae</taxon>
        <taxon>Chlorophyta</taxon>
        <taxon>core chlorophytes</taxon>
        <taxon>Chlorophyceae</taxon>
        <taxon>CS clade</taxon>
        <taxon>Chlamydomonadales</taxon>
        <taxon>Dunaliellaceae</taxon>
        <taxon>Hafniomonas</taxon>
    </lineage>
</organism>
<evidence type="ECO:0000256" key="1">
    <source>
        <dbReference type="ARBA" id="ARBA00004141"/>
    </source>
</evidence>
<evidence type="ECO:0000256" key="4">
    <source>
        <dbReference type="ARBA" id="ARBA00022469"/>
    </source>
</evidence>
<dbReference type="AlphaFoldDB" id="A0A0S2LNV7"/>
<dbReference type="GO" id="GO:0009535">
    <property type="term" value="C:chloroplast thylakoid membrane"/>
    <property type="evidence" value="ECO:0007669"/>
    <property type="project" value="UniProtKB-SubCell"/>
</dbReference>
<accession>A0A0S2LNV7</accession>
<keyword evidence="5 12" id="KW-0602">Photosynthesis</keyword>
<dbReference type="HAMAP" id="MF_00644">
    <property type="entry name" value="PSII_PsbZ"/>
    <property type="match status" value="1"/>
</dbReference>
<comment type="subunit">
    <text evidence="11 12">PSII is composed of 1 copy each of membrane proteins PsbA, PsbB, PsbC, PsbD, PsbE, PsbF, PsbH, PsbI, PsbJ, PsbK, PsbL, PsbM, PsbT, PsbY, PsbZ, Psb30/Ycf12, at least 3 peripheral proteins of the oxygen-evolving complex and a large number of cofactors. It forms dimeric complexes.</text>
</comment>
<evidence type="ECO:0000256" key="9">
    <source>
        <dbReference type="ARBA" id="ARBA00023136"/>
    </source>
</evidence>
<evidence type="ECO:0000313" key="15">
    <source>
        <dbReference type="EMBL" id="ALO63054.1"/>
    </source>
</evidence>
<dbReference type="GeneID" id="26378723"/>
<comment type="similarity">
    <text evidence="2 12 13">Belongs to the PsbZ family.</text>
</comment>
<gene>
    <name evidence="12 15" type="primary">psbZ</name>
</gene>
<evidence type="ECO:0000256" key="3">
    <source>
        <dbReference type="ARBA" id="ARBA00021665"/>
    </source>
</evidence>
<dbReference type="GO" id="GO:0009539">
    <property type="term" value="C:photosystem II reaction center"/>
    <property type="evidence" value="ECO:0007669"/>
    <property type="project" value="InterPro"/>
</dbReference>
<keyword evidence="10 12" id="KW-0604">Photosystem II</keyword>
<dbReference type="InterPro" id="IPR002644">
    <property type="entry name" value="PSII_PsbZ"/>
</dbReference>
<dbReference type="PANTHER" id="PTHR34971:SF2">
    <property type="entry name" value="PHOTOSYSTEM II REACTION CENTER PROTEIN Z"/>
    <property type="match status" value="1"/>
</dbReference>
<keyword evidence="4 12" id="KW-0674">Reaction center</keyword>
<dbReference type="InterPro" id="IPR036512">
    <property type="entry name" value="PSII_PsbZ_sf"/>
</dbReference>
<keyword evidence="15" id="KW-0934">Plastid</keyword>
<proteinExistence type="inferred from homology"/>
<dbReference type="NCBIfam" id="TIGR03043">
    <property type="entry name" value="PS_II_psbZ"/>
    <property type="match status" value="1"/>
</dbReference>